<keyword evidence="5" id="KW-1185">Reference proteome</keyword>
<dbReference type="GO" id="GO:0016747">
    <property type="term" value="F:acyltransferase activity, transferring groups other than amino-acyl groups"/>
    <property type="evidence" value="ECO:0007669"/>
    <property type="project" value="InterPro"/>
</dbReference>
<dbReference type="InterPro" id="IPR016181">
    <property type="entry name" value="Acyl_CoA_acyltransferase"/>
</dbReference>
<keyword evidence="1 4" id="KW-0808">Transferase</keyword>
<dbReference type="SUPFAM" id="SSF55729">
    <property type="entry name" value="Acyl-CoA N-acyltransferases (Nat)"/>
    <property type="match status" value="1"/>
</dbReference>
<dbReference type="AlphaFoldDB" id="A0A385YSS0"/>
<dbReference type="PANTHER" id="PTHR43800:SF1">
    <property type="entry name" value="PEPTIDYL-LYSINE N-ACETYLTRANSFERASE YJAB"/>
    <property type="match status" value="1"/>
</dbReference>
<sequence>MLLRYKKSGEKIAMGLLSFMPEEKEFKKLQDTIHTYETDPNWHLFLWKKEEDFVGLIGVESVDGICTIHHITVNPSHRGEGIGKTMVDKVKTILSCESFTASAQTKSFFEKCTEA</sequence>
<dbReference type="PANTHER" id="PTHR43800">
    <property type="entry name" value="PEPTIDYL-LYSINE N-ACETYLTRANSFERASE YJAB"/>
    <property type="match status" value="1"/>
</dbReference>
<dbReference type="PROSITE" id="PS51186">
    <property type="entry name" value="GNAT"/>
    <property type="match status" value="1"/>
</dbReference>
<dbReference type="InterPro" id="IPR000182">
    <property type="entry name" value="GNAT_dom"/>
</dbReference>
<dbReference type="CDD" id="cd04301">
    <property type="entry name" value="NAT_SF"/>
    <property type="match status" value="1"/>
</dbReference>
<name>A0A385YSS0_9BACL</name>
<evidence type="ECO:0000256" key="1">
    <source>
        <dbReference type="ARBA" id="ARBA00022679"/>
    </source>
</evidence>
<evidence type="ECO:0000256" key="2">
    <source>
        <dbReference type="ARBA" id="ARBA00023315"/>
    </source>
</evidence>
<organism evidence="4 5">
    <name type="scientific">Paenisporosarcina cavernae</name>
    <dbReference type="NCBI Taxonomy" id="2320858"/>
    <lineage>
        <taxon>Bacteria</taxon>
        <taxon>Bacillati</taxon>
        <taxon>Bacillota</taxon>
        <taxon>Bacilli</taxon>
        <taxon>Bacillales</taxon>
        <taxon>Caryophanaceae</taxon>
        <taxon>Paenisporosarcina</taxon>
    </lineage>
</organism>
<proteinExistence type="predicted"/>
<feature type="domain" description="N-acetyltransferase" evidence="3">
    <location>
        <begin position="3"/>
        <end position="115"/>
    </location>
</feature>
<dbReference type="Gene3D" id="3.40.630.30">
    <property type="match status" value="1"/>
</dbReference>
<dbReference type="RefSeq" id="WP_119883090.1">
    <property type="nucleotide sequence ID" value="NZ_CP032418.1"/>
</dbReference>
<gene>
    <name evidence="4" type="ORF">D3873_05425</name>
</gene>
<accession>A0A385YSS0</accession>
<dbReference type="OrthoDB" id="2189687at2"/>
<dbReference type="KEGG" id="paek:D3873_05425"/>
<dbReference type="EMBL" id="CP032418">
    <property type="protein sequence ID" value="AYC29350.1"/>
    <property type="molecule type" value="Genomic_DNA"/>
</dbReference>
<evidence type="ECO:0000259" key="3">
    <source>
        <dbReference type="PROSITE" id="PS51186"/>
    </source>
</evidence>
<protein>
    <submittedName>
        <fullName evidence="4">GNAT family N-acetyltransferase</fullName>
    </submittedName>
</protein>
<keyword evidence="2" id="KW-0012">Acyltransferase</keyword>
<evidence type="ECO:0000313" key="5">
    <source>
        <dbReference type="Proteomes" id="UP000265725"/>
    </source>
</evidence>
<dbReference type="Proteomes" id="UP000265725">
    <property type="component" value="Chromosome"/>
</dbReference>
<reference evidence="5" key="1">
    <citation type="submission" date="2018-09" db="EMBL/GenBank/DDBJ databases">
        <authorList>
            <person name="Zhu H."/>
        </authorList>
    </citation>
    <scope>NUCLEOTIDE SEQUENCE [LARGE SCALE GENOMIC DNA]</scope>
    <source>
        <strain evidence="5">K2R23-3</strain>
    </source>
</reference>
<dbReference type="Pfam" id="PF00583">
    <property type="entry name" value="Acetyltransf_1"/>
    <property type="match status" value="1"/>
</dbReference>
<evidence type="ECO:0000313" key="4">
    <source>
        <dbReference type="EMBL" id="AYC29350.1"/>
    </source>
</evidence>